<dbReference type="EMBL" id="SWKV01000014">
    <property type="protein sequence ID" value="KAF3042997.1"/>
    <property type="molecule type" value="Genomic_DNA"/>
</dbReference>
<dbReference type="AlphaFoldDB" id="A0A9P4WVT1"/>
<protein>
    <recommendedName>
        <fullName evidence="6">Alcohol dehydrogenase iron-type/glycerol dehydrogenase GldA domain-containing protein</fullName>
    </recommendedName>
</protein>
<organism evidence="4 5">
    <name type="scientific">Didymella heteroderae</name>
    <dbReference type="NCBI Taxonomy" id="1769908"/>
    <lineage>
        <taxon>Eukaryota</taxon>
        <taxon>Fungi</taxon>
        <taxon>Dikarya</taxon>
        <taxon>Ascomycota</taxon>
        <taxon>Pezizomycotina</taxon>
        <taxon>Dothideomycetes</taxon>
        <taxon>Pleosporomycetidae</taxon>
        <taxon>Pleosporales</taxon>
        <taxon>Pleosporineae</taxon>
        <taxon>Didymellaceae</taxon>
        <taxon>Didymella</taxon>
    </lineage>
</organism>
<evidence type="ECO:0000313" key="4">
    <source>
        <dbReference type="EMBL" id="KAF3042997.1"/>
    </source>
</evidence>
<dbReference type="Gene3D" id="3.40.50.1970">
    <property type="match status" value="1"/>
</dbReference>
<evidence type="ECO:0000256" key="1">
    <source>
        <dbReference type="ARBA" id="ARBA00023002"/>
    </source>
</evidence>
<dbReference type="InterPro" id="IPR001670">
    <property type="entry name" value="ADH_Fe/GldA"/>
</dbReference>
<evidence type="ECO:0008006" key="6">
    <source>
        <dbReference type="Google" id="ProtNLM"/>
    </source>
</evidence>
<feature type="domain" description="Alcohol dehydrogenase iron-type/glycerol dehydrogenase GldA" evidence="2">
    <location>
        <begin position="31"/>
        <end position="202"/>
    </location>
</feature>
<dbReference type="GO" id="GO:0004022">
    <property type="term" value="F:alcohol dehydrogenase (NAD+) activity"/>
    <property type="evidence" value="ECO:0007669"/>
    <property type="project" value="TreeGrafter"/>
</dbReference>
<dbReference type="Gene3D" id="1.20.1090.10">
    <property type="entry name" value="Dehydroquinate synthase-like - alpha domain"/>
    <property type="match status" value="1"/>
</dbReference>
<dbReference type="Pfam" id="PF00465">
    <property type="entry name" value="Fe-ADH"/>
    <property type="match status" value="1"/>
</dbReference>
<keyword evidence="5" id="KW-1185">Reference proteome</keyword>
<proteinExistence type="predicted"/>
<dbReference type="PANTHER" id="PTHR11496">
    <property type="entry name" value="ALCOHOL DEHYDROGENASE"/>
    <property type="match status" value="1"/>
</dbReference>
<dbReference type="OrthoDB" id="339764at2759"/>
<dbReference type="PROSITE" id="PS00060">
    <property type="entry name" value="ADH_IRON_2"/>
    <property type="match status" value="1"/>
</dbReference>
<dbReference type="CDD" id="cd08192">
    <property type="entry name" value="MAR-like"/>
    <property type="match status" value="1"/>
</dbReference>
<dbReference type="GO" id="GO:0046872">
    <property type="term" value="F:metal ion binding"/>
    <property type="evidence" value="ECO:0007669"/>
    <property type="project" value="InterPro"/>
</dbReference>
<comment type="caution">
    <text evidence="4">The sequence shown here is derived from an EMBL/GenBank/DDBJ whole genome shotgun (WGS) entry which is preliminary data.</text>
</comment>
<accession>A0A9P4WVT1</accession>
<name>A0A9P4WVT1_9PLEO</name>
<gene>
    <name evidence="4" type="ORF">E8E12_009939</name>
</gene>
<evidence type="ECO:0000259" key="3">
    <source>
        <dbReference type="Pfam" id="PF25137"/>
    </source>
</evidence>
<sequence length="416" mass="45772">MSQTYISHNGKRTVQQLPVPARKGHNAILKANYIEDTIKAMGEWSCERVVLVYPKALDANTNVVSKLKEKLGHFIVGKKAGVGAHSPYQDVLEITNLLNEKKADCLLSVGSSSYSDACKIARLMQMNLNPQDLTSEAMEALVDQEKGTVDDLKDPTTRLILVPTSLSASEWNSESSATNPITQKKQHFSSPNAAPDLILLDPEVASTSPRKLWLASGMRAVDHCIETMVNNQCKCDAFYHMEDALTVLLKGLKDCREGENKNDQNELINGIHQCQIGSRNAMMGLLLWSIPMGTSHAIGHQLGSICGVMHGVTSCIILAPVLRYTSERNDKQKEVQGKVLKIWNKILKTDEKTLADAVENIVKMLDLPKTLKEIGITKDDDIDRVAESTLTDVFGAQEGLVGNKDQILQILNMARG</sequence>
<dbReference type="SUPFAM" id="SSF56796">
    <property type="entry name" value="Dehydroquinate synthase-like"/>
    <property type="match status" value="1"/>
</dbReference>
<feature type="domain" description="Fe-containing alcohol dehydrogenase-like C-terminal" evidence="3">
    <location>
        <begin position="215"/>
        <end position="413"/>
    </location>
</feature>
<dbReference type="Proteomes" id="UP000758155">
    <property type="component" value="Unassembled WGS sequence"/>
</dbReference>
<dbReference type="GO" id="GO:0005739">
    <property type="term" value="C:mitochondrion"/>
    <property type="evidence" value="ECO:0007669"/>
    <property type="project" value="TreeGrafter"/>
</dbReference>
<keyword evidence="1" id="KW-0560">Oxidoreductase</keyword>
<reference evidence="4" key="1">
    <citation type="submission" date="2019-04" db="EMBL/GenBank/DDBJ databases">
        <title>Sequencing of skin fungus with MAO and IRED activity.</title>
        <authorList>
            <person name="Marsaioli A.J."/>
            <person name="Bonatto J.M.C."/>
            <person name="Reis Junior O."/>
        </authorList>
    </citation>
    <scope>NUCLEOTIDE SEQUENCE</scope>
    <source>
        <strain evidence="4">28M1</strain>
    </source>
</reference>
<dbReference type="InterPro" id="IPR039697">
    <property type="entry name" value="Alcohol_dehydrogenase_Fe"/>
</dbReference>
<dbReference type="InterPro" id="IPR056798">
    <property type="entry name" value="ADH_Fe_C"/>
</dbReference>
<dbReference type="PANTHER" id="PTHR11496:SF107">
    <property type="entry name" value="ALCOHOL DEHYDROGENASE, PUTATIVE (AFU_ORTHOLOGUE AFUA_1G06800)-RELATED"/>
    <property type="match status" value="1"/>
</dbReference>
<dbReference type="Pfam" id="PF25137">
    <property type="entry name" value="ADH_Fe_C"/>
    <property type="match status" value="1"/>
</dbReference>
<evidence type="ECO:0000313" key="5">
    <source>
        <dbReference type="Proteomes" id="UP000758155"/>
    </source>
</evidence>
<evidence type="ECO:0000259" key="2">
    <source>
        <dbReference type="Pfam" id="PF00465"/>
    </source>
</evidence>
<dbReference type="InterPro" id="IPR018211">
    <property type="entry name" value="ADH_Fe_CS"/>
</dbReference>